<feature type="compositionally biased region" description="Basic and acidic residues" evidence="1">
    <location>
        <begin position="325"/>
        <end position="345"/>
    </location>
</feature>
<sequence>MTPPRRDSGLHSPFSSPSNDYRDYRVPYVNAMLRGKLKEQPLVSMRESTCSLGRFNASDALRQALRISIVLRRDHSHFICVFLIYQQLSPLSRSLGLKSLESLSGLARNLEQVHLSKVCLIFASDDICLIRVQGSSASAANPVCPSAPSASVPSASYMTSSTATGSTTTASNVPSRDPPAPQTSAWAASSPKSSKRDKGEKRSKRDGRVRSGPSVKEAEIGTKAAPSGPRVAKHTATCPHGIQLASTCPHGLTRASTCCPHSFVHASTCTHGLAHASTWAHGFTHASTTHHHPQHHGHYVPHHHHHHHHHHHPHSHLQHHHHQYHEHVRDDHYEPPKLTDVKATR</sequence>
<protein>
    <submittedName>
        <fullName evidence="2">Uncharacterized protein</fullName>
    </submittedName>
</protein>
<proteinExistence type="predicted"/>
<gene>
    <name evidence="2" type="ORF">MCHLO_12479</name>
</gene>
<feature type="compositionally biased region" description="Low complexity" evidence="1">
    <location>
        <begin position="154"/>
        <end position="171"/>
    </location>
</feature>
<feature type="compositionally biased region" description="Basic residues" evidence="1">
    <location>
        <begin position="288"/>
        <end position="324"/>
    </location>
</feature>
<dbReference type="Proteomes" id="UP000815677">
    <property type="component" value="Unassembled WGS sequence"/>
</dbReference>
<name>A0ABQ0LYD1_MYCCL</name>
<keyword evidence="3" id="KW-1185">Reference proteome</keyword>
<feature type="region of interest" description="Disordered" evidence="1">
    <location>
        <begin position="154"/>
        <end position="233"/>
    </location>
</feature>
<evidence type="ECO:0000313" key="3">
    <source>
        <dbReference type="Proteomes" id="UP000815677"/>
    </source>
</evidence>
<evidence type="ECO:0000313" key="2">
    <source>
        <dbReference type="EMBL" id="GAT55749.1"/>
    </source>
</evidence>
<dbReference type="EMBL" id="DF849107">
    <property type="protein sequence ID" value="GAT55749.1"/>
    <property type="molecule type" value="Genomic_DNA"/>
</dbReference>
<accession>A0ABQ0LYD1</accession>
<evidence type="ECO:0000256" key="1">
    <source>
        <dbReference type="SAM" id="MobiDB-lite"/>
    </source>
</evidence>
<reference evidence="2" key="1">
    <citation type="submission" date="2014-09" db="EMBL/GenBank/DDBJ databases">
        <title>Genome sequence of the luminous mushroom Mycena chlorophos for searching fungal bioluminescence genes.</title>
        <authorList>
            <person name="Tanaka Y."/>
            <person name="Kasuga D."/>
            <person name="Oba Y."/>
            <person name="Hase S."/>
            <person name="Sato K."/>
            <person name="Oba Y."/>
            <person name="Sakakibara Y."/>
        </authorList>
    </citation>
    <scope>NUCLEOTIDE SEQUENCE</scope>
</reference>
<organism evidence="2 3">
    <name type="scientific">Mycena chlorophos</name>
    <name type="common">Agaric fungus</name>
    <name type="synonym">Agaricus chlorophos</name>
    <dbReference type="NCBI Taxonomy" id="658473"/>
    <lineage>
        <taxon>Eukaryota</taxon>
        <taxon>Fungi</taxon>
        <taxon>Dikarya</taxon>
        <taxon>Basidiomycota</taxon>
        <taxon>Agaricomycotina</taxon>
        <taxon>Agaricomycetes</taxon>
        <taxon>Agaricomycetidae</taxon>
        <taxon>Agaricales</taxon>
        <taxon>Marasmiineae</taxon>
        <taxon>Mycenaceae</taxon>
        <taxon>Mycena</taxon>
    </lineage>
</organism>
<feature type="region of interest" description="Disordered" evidence="1">
    <location>
        <begin position="286"/>
        <end position="345"/>
    </location>
</feature>